<gene>
    <name evidence="2" type="ORF">CHM34_18150</name>
</gene>
<comment type="caution">
    <text evidence="2">The sequence shown here is derived from an EMBL/GenBank/DDBJ whole genome shotgun (WGS) entry which is preliminary data.</text>
</comment>
<name>A0A235B1E4_9BACL</name>
<feature type="domain" description="PepSY" evidence="1">
    <location>
        <begin position="115"/>
        <end position="170"/>
    </location>
</feature>
<dbReference type="Pfam" id="PF03413">
    <property type="entry name" value="PepSY"/>
    <property type="match status" value="2"/>
</dbReference>
<dbReference type="Gene3D" id="3.10.450.40">
    <property type="match status" value="2"/>
</dbReference>
<feature type="domain" description="PepSY" evidence="1">
    <location>
        <begin position="36"/>
        <end position="92"/>
    </location>
</feature>
<dbReference type="AlphaFoldDB" id="A0A235B1E4"/>
<dbReference type="OrthoDB" id="5361545at2"/>
<sequence length="181" mass="20094">MRKKKTWLAVMAAAVIIVAAGIGVHPMYASGNEKEIATEKAVQIAQDRYPGEVTEVELDDDEGRAVYDMDLETEKGTYDLKMDAVNGDILSIKQEDVGDDGTKENRVTKQATKTKIGMKEAKQIALKKVNGNVNEMELDYEDGKLIYDISIDTKEQEAEVEIDAETGKIVYLSIEKDDDND</sequence>
<evidence type="ECO:0000313" key="2">
    <source>
        <dbReference type="EMBL" id="OYD06094.1"/>
    </source>
</evidence>
<dbReference type="InterPro" id="IPR025711">
    <property type="entry name" value="PepSY"/>
</dbReference>
<dbReference type="RefSeq" id="WP_094266024.1">
    <property type="nucleotide sequence ID" value="NZ_NOWF01000023.1"/>
</dbReference>
<protein>
    <recommendedName>
        <fullName evidence="1">PepSY domain-containing protein</fullName>
    </recommendedName>
</protein>
<proteinExistence type="predicted"/>
<dbReference type="Proteomes" id="UP000215459">
    <property type="component" value="Unassembled WGS sequence"/>
</dbReference>
<evidence type="ECO:0000313" key="3">
    <source>
        <dbReference type="Proteomes" id="UP000215459"/>
    </source>
</evidence>
<keyword evidence="3" id="KW-1185">Reference proteome</keyword>
<dbReference type="EMBL" id="NOWF01000023">
    <property type="protein sequence ID" value="OYD06094.1"/>
    <property type="molecule type" value="Genomic_DNA"/>
</dbReference>
<organism evidence="2 3">
    <name type="scientific">Paludifilum halophilum</name>
    <dbReference type="NCBI Taxonomy" id="1642702"/>
    <lineage>
        <taxon>Bacteria</taxon>
        <taxon>Bacillati</taxon>
        <taxon>Bacillota</taxon>
        <taxon>Bacilli</taxon>
        <taxon>Bacillales</taxon>
        <taxon>Thermoactinomycetaceae</taxon>
        <taxon>Paludifilum</taxon>
    </lineage>
</organism>
<accession>A0A235B1E4</accession>
<evidence type="ECO:0000259" key="1">
    <source>
        <dbReference type="Pfam" id="PF03413"/>
    </source>
</evidence>
<reference evidence="2 3" key="1">
    <citation type="submission" date="2017-07" db="EMBL/GenBank/DDBJ databases">
        <title>The genome sequence of Paludifilum halophilum highlights mechanisms for microbial adaptation to high salt environemnts.</title>
        <authorList>
            <person name="Belbahri L."/>
        </authorList>
    </citation>
    <scope>NUCLEOTIDE SEQUENCE [LARGE SCALE GENOMIC DNA]</scope>
    <source>
        <strain evidence="2 3">DSM 102817</strain>
    </source>
</reference>